<comment type="caution">
    <text evidence="2">The sequence shown here is derived from an EMBL/GenBank/DDBJ whole genome shotgun (WGS) entry which is preliminary data.</text>
</comment>
<evidence type="ECO:0000313" key="3">
    <source>
        <dbReference type="Proteomes" id="UP000265520"/>
    </source>
</evidence>
<dbReference type="AlphaFoldDB" id="A0A392TF51"/>
<organism evidence="2 3">
    <name type="scientific">Trifolium medium</name>
    <dbReference type="NCBI Taxonomy" id="97028"/>
    <lineage>
        <taxon>Eukaryota</taxon>
        <taxon>Viridiplantae</taxon>
        <taxon>Streptophyta</taxon>
        <taxon>Embryophyta</taxon>
        <taxon>Tracheophyta</taxon>
        <taxon>Spermatophyta</taxon>
        <taxon>Magnoliopsida</taxon>
        <taxon>eudicotyledons</taxon>
        <taxon>Gunneridae</taxon>
        <taxon>Pentapetalae</taxon>
        <taxon>rosids</taxon>
        <taxon>fabids</taxon>
        <taxon>Fabales</taxon>
        <taxon>Fabaceae</taxon>
        <taxon>Papilionoideae</taxon>
        <taxon>50 kb inversion clade</taxon>
        <taxon>NPAAA clade</taxon>
        <taxon>Hologalegina</taxon>
        <taxon>IRL clade</taxon>
        <taxon>Trifolieae</taxon>
        <taxon>Trifolium</taxon>
    </lineage>
</organism>
<name>A0A392TF51_9FABA</name>
<reference evidence="2 3" key="1">
    <citation type="journal article" date="2018" name="Front. Plant Sci.">
        <title>Red Clover (Trifolium pratense) and Zigzag Clover (T. medium) - A Picture of Genomic Similarities and Differences.</title>
        <authorList>
            <person name="Dluhosova J."/>
            <person name="Istvanek J."/>
            <person name="Nedelnik J."/>
            <person name="Repkova J."/>
        </authorList>
    </citation>
    <scope>NUCLEOTIDE SEQUENCE [LARGE SCALE GENOMIC DNA]</scope>
    <source>
        <strain evidence="3">cv. 10/8</strain>
        <tissue evidence="2">Leaf</tissue>
    </source>
</reference>
<protein>
    <submittedName>
        <fullName evidence="2">Uncharacterized protein</fullName>
    </submittedName>
</protein>
<feature type="region of interest" description="Disordered" evidence="1">
    <location>
        <begin position="1"/>
        <end position="36"/>
    </location>
</feature>
<dbReference type="Proteomes" id="UP000265520">
    <property type="component" value="Unassembled WGS sequence"/>
</dbReference>
<evidence type="ECO:0000256" key="1">
    <source>
        <dbReference type="SAM" id="MobiDB-lite"/>
    </source>
</evidence>
<dbReference type="EMBL" id="LXQA010567278">
    <property type="protein sequence ID" value="MCI59628.1"/>
    <property type="molecule type" value="Genomic_DNA"/>
</dbReference>
<accession>A0A392TF51</accession>
<evidence type="ECO:0000313" key="2">
    <source>
        <dbReference type="EMBL" id="MCI59628.1"/>
    </source>
</evidence>
<sequence length="36" mass="3546">ASGTVAPPSGLATTAPAAGSQANPSRAPQRRGREKE</sequence>
<keyword evidence="3" id="KW-1185">Reference proteome</keyword>
<proteinExistence type="predicted"/>
<feature type="non-terminal residue" evidence="2">
    <location>
        <position position="1"/>
    </location>
</feature>